<dbReference type="InterPro" id="IPR021027">
    <property type="entry name" value="Transposase_put_HTH"/>
</dbReference>
<feature type="domain" description="Transposase putative helix-turn-helix" evidence="1">
    <location>
        <begin position="4"/>
        <end position="45"/>
    </location>
</feature>
<gene>
    <name evidence="2" type="ORF">BRW62_08805</name>
</gene>
<dbReference type="Pfam" id="PF12323">
    <property type="entry name" value="HTH_OrfB_IS605"/>
    <property type="match status" value="1"/>
</dbReference>
<keyword evidence="3" id="KW-1185">Reference proteome</keyword>
<accession>A0A2D2Q2T2</accession>
<dbReference type="RefSeq" id="WP_099799162.1">
    <property type="nucleotide sequence ID" value="NZ_CP018092.1"/>
</dbReference>
<evidence type="ECO:0000313" key="2">
    <source>
        <dbReference type="EMBL" id="ATS18830.1"/>
    </source>
</evidence>
<dbReference type="AlphaFoldDB" id="A0A2D2Q2T2"/>
<evidence type="ECO:0000259" key="1">
    <source>
        <dbReference type="Pfam" id="PF12323"/>
    </source>
</evidence>
<reference evidence="3" key="2">
    <citation type="journal article" date="2022" name="Front. Microbiol.">
        <title>Comparative Genomic Analysis Revealed Distinct Molecular Components and Organization of CO2-Concentrating Mechanism in Thermophilic Cyanobacteria.</title>
        <authorList>
            <person name="Tang J."/>
            <person name="Zhou H."/>
            <person name="Yao D."/>
            <person name="Riaz S."/>
            <person name="You D."/>
            <person name="Klepacz-Smolka A."/>
            <person name="Daroch M."/>
        </authorList>
    </citation>
    <scope>NUCLEOTIDE SEQUENCE [LARGE SCALE GENOMIC DNA]</scope>
    <source>
        <strain evidence="3">PCC 6715</strain>
    </source>
</reference>
<protein>
    <recommendedName>
        <fullName evidence="1">Transposase putative helix-turn-helix domain-containing protein</fullName>
    </recommendedName>
</protein>
<proteinExistence type="predicted"/>
<name>A0A2D2Q2T2_PARLV</name>
<dbReference type="Proteomes" id="UP000231057">
    <property type="component" value="Chromosome"/>
</dbReference>
<dbReference type="KEGG" id="slw:BRW62_08805"/>
<organism evidence="2 3">
    <name type="scientific">Parathermosynechococcus lividus PCC 6715</name>
    <dbReference type="NCBI Taxonomy" id="1917166"/>
    <lineage>
        <taxon>Bacteria</taxon>
        <taxon>Bacillati</taxon>
        <taxon>Cyanobacteriota</taxon>
        <taxon>Cyanophyceae</taxon>
        <taxon>Acaryochloridales</taxon>
        <taxon>Thermosynechococcaceae</taxon>
        <taxon>Parathermosynechococcus</taxon>
    </lineage>
</organism>
<dbReference type="EMBL" id="CP018092">
    <property type="protein sequence ID" value="ATS18830.1"/>
    <property type="molecule type" value="Genomic_DNA"/>
</dbReference>
<evidence type="ECO:0000313" key="3">
    <source>
        <dbReference type="Proteomes" id="UP000231057"/>
    </source>
</evidence>
<sequence length="90" mass="10877">MNCSNKAYKFRIYPNQEQEQCFAHHFGCVRFVYNRMLALFKETRQFKKNQYKVMLPDLKRQFAWLKYPNSQSLQSAVDNLYPSAARLHHL</sequence>
<reference evidence="2 3" key="1">
    <citation type="submission" date="2016-11" db="EMBL/GenBank/DDBJ databases">
        <title>Complete genome sequence of thermophilic cyanobacteria strain Synechococcus sp. PCC6715.</title>
        <authorList>
            <person name="Tang J."/>
            <person name="Daroch M."/>
            <person name="Liang Y."/>
            <person name="Jiang D."/>
            <person name="Shah M."/>
        </authorList>
    </citation>
    <scope>NUCLEOTIDE SEQUENCE [LARGE SCALE GENOMIC DNA]</scope>
    <source>
        <strain evidence="2 3">PCC 6715</strain>
    </source>
</reference>